<reference evidence="1" key="1">
    <citation type="submission" date="2018-05" db="EMBL/GenBank/DDBJ databases">
        <authorList>
            <person name="Lanie J.A."/>
            <person name="Ng W.-L."/>
            <person name="Kazmierczak K.M."/>
            <person name="Andrzejewski T.M."/>
            <person name="Davidsen T.M."/>
            <person name="Wayne K.J."/>
            <person name="Tettelin H."/>
            <person name="Glass J.I."/>
            <person name="Rusch D."/>
            <person name="Podicherti R."/>
            <person name="Tsui H.-C.T."/>
            <person name="Winkler M.E."/>
        </authorList>
    </citation>
    <scope>NUCLEOTIDE SEQUENCE</scope>
</reference>
<dbReference type="Gene3D" id="3.40.50.300">
    <property type="entry name" value="P-loop containing nucleotide triphosphate hydrolases"/>
    <property type="match status" value="1"/>
</dbReference>
<name>A0A382KJY1_9ZZZZ</name>
<feature type="non-terminal residue" evidence="1">
    <location>
        <position position="1"/>
    </location>
</feature>
<gene>
    <name evidence="1" type="ORF">METZ01_LOCUS277634</name>
</gene>
<proteinExistence type="predicted"/>
<organism evidence="1">
    <name type="scientific">marine metagenome</name>
    <dbReference type="NCBI Taxonomy" id="408172"/>
    <lineage>
        <taxon>unclassified sequences</taxon>
        <taxon>metagenomes</taxon>
        <taxon>ecological metagenomes</taxon>
    </lineage>
</organism>
<accession>A0A382KJY1</accession>
<dbReference type="EMBL" id="UINC01081178">
    <property type="protein sequence ID" value="SVC24780.1"/>
    <property type="molecule type" value="Genomic_DNA"/>
</dbReference>
<dbReference type="InterPro" id="IPR027417">
    <property type="entry name" value="P-loop_NTPase"/>
</dbReference>
<evidence type="ECO:0008006" key="2">
    <source>
        <dbReference type="Google" id="ProtNLM"/>
    </source>
</evidence>
<sequence>ETFADHGARWHYAILLPASDVNVERSRSRSKAITQEVLEKMHSEFTAHRAGFEKHVVDSTHLDAAQTAEAVNKMLVASELRVE</sequence>
<evidence type="ECO:0000313" key="1">
    <source>
        <dbReference type="EMBL" id="SVC24780.1"/>
    </source>
</evidence>
<dbReference type="AlphaFoldDB" id="A0A382KJY1"/>
<protein>
    <recommendedName>
        <fullName evidence="2">Guanylate kinase-like domain-containing protein</fullName>
    </recommendedName>
</protein>